<dbReference type="InterPro" id="IPR052752">
    <property type="entry name" value="NACHT-WD_repeat"/>
</dbReference>
<evidence type="ECO:0000313" key="1">
    <source>
        <dbReference type="EMBL" id="KAF8562931.1"/>
    </source>
</evidence>
<dbReference type="EMBL" id="JTDF01015841">
    <property type="protein sequence ID" value="KAF8562931.1"/>
    <property type="molecule type" value="Genomic_DNA"/>
</dbReference>
<sequence>MGGRTCFRTSQGRALVDLSISCGINDTDWLILLGQKYGLPLLPLKIPVYLFEQVCVRLKTKSRTPYPQTQCNDVDLTEWYELDENTLPVPAWTLKPLEAHYPDLGSENAVKRFEAVRNWNKTRDRLVRILYYHCSSCVQEGLLSPDELDDLFLCELATSTLGAFTQAPAAPIHNSSSPDFAPSKATPNADLITPPIVFQRHIIDLRQFLDEPKARSYTDVLPSTPSKGDQPDLWLMAKFSALQQLVLTNCPVFHRDYLTQFCSAFKQAALLAIDGRAIKKLELLFWPQGRCPNLDTSPSTLVAGGHQQVGSVLRLVFPEPYNPQNHLARRLQCKMRIWDRAWNTVAQFGTVCPMAESHRKEVDTILSYLADTSIGSDAPMFVYSTRKTEENGEQYSAPHLADAIAAAAFIEVNYRA</sequence>
<protein>
    <submittedName>
        <fullName evidence="1">Uncharacterized protein</fullName>
    </submittedName>
</protein>
<gene>
    <name evidence="1" type="ORF">P879_06086</name>
</gene>
<comment type="caution">
    <text evidence="1">The sequence shown here is derived from an EMBL/GenBank/DDBJ whole genome shotgun (WGS) entry which is preliminary data.</text>
</comment>
<proteinExistence type="predicted"/>
<evidence type="ECO:0000313" key="2">
    <source>
        <dbReference type="Proteomes" id="UP000699462"/>
    </source>
</evidence>
<organism evidence="1 2">
    <name type="scientific">Paragonimus westermani</name>
    <dbReference type="NCBI Taxonomy" id="34504"/>
    <lineage>
        <taxon>Eukaryota</taxon>
        <taxon>Metazoa</taxon>
        <taxon>Spiralia</taxon>
        <taxon>Lophotrochozoa</taxon>
        <taxon>Platyhelminthes</taxon>
        <taxon>Trematoda</taxon>
        <taxon>Digenea</taxon>
        <taxon>Plagiorchiida</taxon>
        <taxon>Troglotremata</taxon>
        <taxon>Troglotrematidae</taxon>
        <taxon>Paragonimus</taxon>
    </lineage>
</organism>
<name>A0A8T0D8D1_9TREM</name>
<dbReference type="AlphaFoldDB" id="A0A8T0D8D1"/>
<keyword evidence="2" id="KW-1185">Reference proteome</keyword>
<reference evidence="1 2" key="1">
    <citation type="submission" date="2019-07" db="EMBL/GenBank/DDBJ databases">
        <title>Annotation for the trematode Paragonimus westermani.</title>
        <authorList>
            <person name="Choi Y.-J."/>
        </authorList>
    </citation>
    <scope>NUCLEOTIDE SEQUENCE [LARGE SCALE GENOMIC DNA]</scope>
    <source>
        <strain evidence="1">180907_Pwestermani</strain>
    </source>
</reference>
<accession>A0A8T0D8D1</accession>
<dbReference type="Proteomes" id="UP000699462">
    <property type="component" value="Unassembled WGS sequence"/>
</dbReference>
<dbReference type="PANTHER" id="PTHR19871">
    <property type="entry name" value="BETA TRANSDUCIN-RELATED PROTEIN"/>
    <property type="match status" value="1"/>
</dbReference>
<dbReference type="PANTHER" id="PTHR19871:SF14">
    <property type="entry name" value="DUF4062 DOMAIN-CONTAINING PROTEIN"/>
    <property type="match status" value="1"/>
</dbReference>
<dbReference type="OrthoDB" id="2325716at2759"/>